<dbReference type="RefSeq" id="WP_228882618.1">
    <property type="nucleotide sequence ID" value="NZ_CAJQZC010000011.1"/>
</dbReference>
<sequence>MALRNSWMPVMRRFAAGIDIGQQEIRLVVLSQRAGNGRPVRLEFIAVEPLFAGALAGAEIVNRASVATALRALFAQLPRDISTHLFRCAMALPASATMTISVPMANLAAPRRSLAGDPALAALEPAVMAEAERVAGIERHALAVDWFADDSPQRSGCVTIAATTRARLEARMECAAAAGITLTTIDGEPHAALRALRHVATLEVGESDAYVAIWVGDEGIYGWRIVDESVVAETRFPALEHADLVEALRELVGEGARCAVLGGQLALLQSIGFTVADLGDVLGCMVLQFECVPLAEGGSHLREDLLKEPAFVVASGLALRGLME</sequence>
<dbReference type="InterPro" id="IPR005883">
    <property type="entry name" value="PilM"/>
</dbReference>
<name>A0A9N8RZV4_9BURK</name>
<reference evidence="1" key="1">
    <citation type="submission" date="2021-04" db="EMBL/GenBank/DDBJ databases">
        <authorList>
            <person name="Vanwijnsberghe S."/>
        </authorList>
    </citation>
    <scope>NUCLEOTIDE SEQUENCE</scope>
    <source>
        <strain evidence="1">LMG 31841</strain>
    </source>
</reference>
<keyword evidence="2" id="KW-1185">Reference proteome</keyword>
<accession>A0A9N8RZV4</accession>
<dbReference type="Pfam" id="PF11104">
    <property type="entry name" value="PilM_2"/>
    <property type="match status" value="1"/>
</dbReference>
<evidence type="ECO:0008006" key="3">
    <source>
        <dbReference type="Google" id="ProtNLM"/>
    </source>
</evidence>
<dbReference type="AlphaFoldDB" id="A0A9N8RZV4"/>
<protein>
    <recommendedName>
        <fullName evidence="3">Pilus assembly protein PilM</fullName>
    </recommendedName>
</protein>
<dbReference type="Gene3D" id="3.30.1490.300">
    <property type="match status" value="1"/>
</dbReference>
<proteinExistence type="predicted"/>
<dbReference type="Gene3D" id="3.30.420.40">
    <property type="match status" value="1"/>
</dbReference>
<organism evidence="1 2">
    <name type="scientific">Paraburkholderia saeva</name>
    <dbReference type="NCBI Taxonomy" id="2777537"/>
    <lineage>
        <taxon>Bacteria</taxon>
        <taxon>Pseudomonadati</taxon>
        <taxon>Pseudomonadota</taxon>
        <taxon>Betaproteobacteria</taxon>
        <taxon>Burkholderiales</taxon>
        <taxon>Burkholderiaceae</taxon>
        <taxon>Paraburkholderia</taxon>
    </lineage>
</organism>
<dbReference type="InterPro" id="IPR043129">
    <property type="entry name" value="ATPase_NBD"/>
</dbReference>
<dbReference type="SUPFAM" id="SSF53067">
    <property type="entry name" value="Actin-like ATPase domain"/>
    <property type="match status" value="1"/>
</dbReference>
<gene>
    <name evidence="1" type="ORF">LMG31841_04925</name>
</gene>
<dbReference type="EMBL" id="CAJQZC010000011">
    <property type="protein sequence ID" value="CAG4919888.1"/>
    <property type="molecule type" value="Genomic_DNA"/>
</dbReference>
<comment type="caution">
    <text evidence="1">The sequence shown here is derived from an EMBL/GenBank/DDBJ whole genome shotgun (WGS) entry which is preliminary data.</text>
</comment>
<dbReference type="Proteomes" id="UP000789704">
    <property type="component" value="Unassembled WGS sequence"/>
</dbReference>
<evidence type="ECO:0000313" key="1">
    <source>
        <dbReference type="EMBL" id="CAG4919888.1"/>
    </source>
</evidence>
<evidence type="ECO:0000313" key="2">
    <source>
        <dbReference type="Proteomes" id="UP000789704"/>
    </source>
</evidence>